<keyword evidence="4" id="KW-0804">Transcription</keyword>
<protein>
    <recommendedName>
        <fullName evidence="6">TF-B3 domain-containing protein</fullName>
    </recommendedName>
</protein>
<evidence type="ECO:0000259" key="6">
    <source>
        <dbReference type="PROSITE" id="PS50863"/>
    </source>
</evidence>
<comment type="subcellular location">
    <subcellularLocation>
        <location evidence="1">Nucleus</location>
    </subcellularLocation>
</comment>
<dbReference type="Gene3D" id="2.40.330.10">
    <property type="entry name" value="DNA-binding pseudobarrel domain"/>
    <property type="match status" value="1"/>
</dbReference>
<keyword evidence="2" id="KW-0805">Transcription regulation</keyword>
<dbReference type="InterPro" id="IPR003340">
    <property type="entry name" value="B3_DNA-bd"/>
</dbReference>
<keyword evidence="3" id="KW-0238">DNA-binding</keyword>
<dbReference type="PROSITE" id="PS50863">
    <property type="entry name" value="B3"/>
    <property type="match status" value="1"/>
</dbReference>
<keyword evidence="5" id="KW-0539">Nucleus</keyword>
<sequence length="67" mass="7264">MLGVHLDVPKAFAEVMGADSSTAVRLEDEGGEEWVVELHCRANNVGDRYYVVAANWVVFVEASAGLI</sequence>
<dbReference type="InterPro" id="IPR015300">
    <property type="entry name" value="DNA-bd_pseudobarrel_sf"/>
</dbReference>
<keyword evidence="8" id="KW-1185">Reference proteome</keyword>
<evidence type="ECO:0000313" key="7">
    <source>
        <dbReference type="EMBL" id="KAH6821066.1"/>
    </source>
</evidence>
<dbReference type="AlphaFoldDB" id="A0AAD4NZW8"/>
<dbReference type="EMBL" id="SDAM02002693">
    <property type="protein sequence ID" value="KAH6821066.1"/>
    <property type="molecule type" value="Genomic_DNA"/>
</dbReference>
<dbReference type="SUPFAM" id="SSF101936">
    <property type="entry name" value="DNA-binding pseudobarrel domain"/>
    <property type="match status" value="1"/>
</dbReference>
<dbReference type="GO" id="GO:0005634">
    <property type="term" value="C:nucleus"/>
    <property type="evidence" value="ECO:0007669"/>
    <property type="project" value="UniProtKB-SubCell"/>
</dbReference>
<feature type="domain" description="TF-B3" evidence="6">
    <location>
        <begin position="1"/>
        <end position="67"/>
    </location>
</feature>
<organism evidence="7 8">
    <name type="scientific">Perilla frutescens var. hirtella</name>
    <name type="common">Perilla citriodora</name>
    <name type="synonym">Perilla setoyensis</name>
    <dbReference type="NCBI Taxonomy" id="608512"/>
    <lineage>
        <taxon>Eukaryota</taxon>
        <taxon>Viridiplantae</taxon>
        <taxon>Streptophyta</taxon>
        <taxon>Embryophyta</taxon>
        <taxon>Tracheophyta</taxon>
        <taxon>Spermatophyta</taxon>
        <taxon>Magnoliopsida</taxon>
        <taxon>eudicotyledons</taxon>
        <taxon>Gunneridae</taxon>
        <taxon>Pentapetalae</taxon>
        <taxon>asterids</taxon>
        <taxon>lamiids</taxon>
        <taxon>Lamiales</taxon>
        <taxon>Lamiaceae</taxon>
        <taxon>Nepetoideae</taxon>
        <taxon>Elsholtzieae</taxon>
        <taxon>Perilla</taxon>
    </lineage>
</organism>
<reference evidence="7 8" key="1">
    <citation type="journal article" date="2021" name="Nat. Commun.">
        <title>Incipient diploidization of the medicinal plant Perilla within 10,000 years.</title>
        <authorList>
            <person name="Zhang Y."/>
            <person name="Shen Q."/>
            <person name="Leng L."/>
            <person name="Zhang D."/>
            <person name="Chen S."/>
            <person name="Shi Y."/>
            <person name="Ning Z."/>
            <person name="Chen S."/>
        </authorList>
    </citation>
    <scope>NUCLEOTIDE SEQUENCE [LARGE SCALE GENOMIC DNA]</scope>
    <source>
        <strain evidence="8">cv. PC099</strain>
    </source>
</reference>
<dbReference type="Proteomes" id="UP001190926">
    <property type="component" value="Unassembled WGS sequence"/>
</dbReference>
<evidence type="ECO:0000313" key="8">
    <source>
        <dbReference type="Proteomes" id="UP001190926"/>
    </source>
</evidence>
<evidence type="ECO:0000256" key="1">
    <source>
        <dbReference type="ARBA" id="ARBA00004123"/>
    </source>
</evidence>
<evidence type="ECO:0000256" key="3">
    <source>
        <dbReference type="ARBA" id="ARBA00023125"/>
    </source>
</evidence>
<evidence type="ECO:0000256" key="4">
    <source>
        <dbReference type="ARBA" id="ARBA00023163"/>
    </source>
</evidence>
<gene>
    <name evidence="7" type="ORF">C2S53_014976</name>
</gene>
<dbReference type="GO" id="GO:0003677">
    <property type="term" value="F:DNA binding"/>
    <property type="evidence" value="ECO:0007669"/>
    <property type="project" value="UniProtKB-KW"/>
</dbReference>
<accession>A0AAD4NZW8</accession>
<comment type="caution">
    <text evidence="7">The sequence shown here is derived from an EMBL/GenBank/DDBJ whole genome shotgun (WGS) entry which is preliminary data.</text>
</comment>
<proteinExistence type="predicted"/>
<name>A0AAD4NZW8_PERFH</name>
<evidence type="ECO:0000256" key="5">
    <source>
        <dbReference type="ARBA" id="ARBA00023242"/>
    </source>
</evidence>
<evidence type="ECO:0000256" key="2">
    <source>
        <dbReference type="ARBA" id="ARBA00023015"/>
    </source>
</evidence>